<accession>A0A5C4RU44</accession>
<gene>
    <name evidence="2" type="ORF">E1B00_03470</name>
</gene>
<feature type="chain" id="PRO_5022833350" description="Lipocalin-like domain-containing protein" evidence="1">
    <location>
        <begin position="21"/>
        <end position="189"/>
    </location>
</feature>
<proteinExistence type="predicted"/>
<dbReference type="RefSeq" id="WP_139445745.1">
    <property type="nucleotide sequence ID" value="NZ_SMDR01000001.1"/>
</dbReference>
<evidence type="ECO:0000256" key="1">
    <source>
        <dbReference type="SAM" id="SignalP"/>
    </source>
</evidence>
<dbReference type="AlphaFoldDB" id="A0A5C4RU44"/>
<protein>
    <recommendedName>
        <fullName evidence="4">Lipocalin-like domain-containing protein</fullName>
    </recommendedName>
</protein>
<evidence type="ECO:0000313" key="3">
    <source>
        <dbReference type="Proteomes" id="UP000305760"/>
    </source>
</evidence>
<keyword evidence="3" id="KW-1185">Reference proteome</keyword>
<dbReference type="EMBL" id="SMDR01000001">
    <property type="protein sequence ID" value="TNJ34853.1"/>
    <property type="molecule type" value="Genomic_DNA"/>
</dbReference>
<organism evidence="2 3">
    <name type="scientific">Arenimonas terrae</name>
    <dbReference type="NCBI Taxonomy" id="2546226"/>
    <lineage>
        <taxon>Bacteria</taxon>
        <taxon>Pseudomonadati</taxon>
        <taxon>Pseudomonadota</taxon>
        <taxon>Gammaproteobacteria</taxon>
        <taxon>Lysobacterales</taxon>
        <taxon>Lysobacteraceae</taxon>
        <taxon>Arenimonas</taxon>
    </lineage>
</organism>
<sequence length="189" mass="21023">MNKLTILMCCLLLSACEATTFEKAPIAALPCDPALAGHWASEGEGDDKDGEIVLQIDAACQLSVLEQKADGPRTGEATALHLGRHGRHHYAWVDAGWMMRRFDEDHQFPAGDVYLVRYRRQGDRLALWSTDDKAVAHAIIDDRLDGEVLASDNELFNRLTGTQEPAVLEHRGLFDADAAEFRRLDLPQK</sequence>
<evidence type="ECO:0008006" key="4">
    <source>
        <dbReference type="Google" id="ProtNLM"/>
    </source>
</evidence>
<name>A0A5C4RU44_9GAMM</name>
<dbReference type="Proteomes" id="UP000305760">
    <property type="component" value="Unassembled WGS sequence"/>
</dbReference>
<reference evidence="2 3" key="1">
    <citation type="submission" date="2019-03" db="EMBL/GenBank/DDBJ databases">
        <title>Arenimonas daejeonensis sp. nov., isolated from compost.</title>
        <authorList>
            <person name="Jeon C.O."/>
        </authorList>
    </citation>
    <scope>NUCLEOTIDE SEQUENCE [LARGE SCALE GENOMIC DNA]</scope>
    <source>
        <strain evidence="2 3">R29</strain>
    </source>
</reference>
<dbReference type="OrthoDB" id="5983819at2"/>
<feature type="signal peptide" evidence="1">
    <location>
        <begin position="1"/>
        <end position="20"/>
    </location>
</feature>
<evidence type="ECO:0000313" key="2">
    <source>
        <dbReference type="EMBL" id="TNJ34853.1"/>
    </source>
</evidence>
<comment type="caution">
    <text evidence="2">The sequence shown here is derived from an EMBL/GenBank/DDBJ whole genome shotgun (WGS) entry which is preliminary data.</text>
</comment>
<dbReference type="PROSITE" id="PS51257">
    <property type="entry name" value="PROKAR_LIPOPROTEIN"/>
    <property type="match status" value="1"/>
</dbReference>
<keyword evidence="1" id="KW-0732">Signal</keyword>